<dbReference type="SMART" id="SM00283">
    <property type="entry name" value="MA"/>
    <property type="match status" value="1"/>
</dbReference>
<evidence type="ECO:0000256" key="4">
    <source>
        <dbReference type="ARBA" id="ARBA00023224"/>
    </source>
</evidence>
<dbReference type="GO" id="GO:0005886">
    <property type="term" value="C:plasma membrane"/>
    <property type="evidence" value="ECO:0007669"/>
    <property type="project" value="UniProtKB-SubCell"/>
</dbReference>
<protein>
    <submittedName>
        <fullName evidence="11">Methyl-accepting chemotaxis protein</fullName>
    </submittedName>
</protein>
<organism evidence="11 12">
    <name type="scientific">Virgibacillus halodenitrificans</name>
    <name type="common">Bacillus halodenitrificans</name>
    <dbReference type="NCBI Taxonomy" id="1482"/>
    <lineage>
        <taxon>Bacteria</taxon>
        <taxon>Bacillati</taxon>
        <taxon>Bacillota</taxon>
        <taxon>Bacilli</taxon>
        <taxon>Bacillales</taxon>
        <taxon>Bacillaceae</taxon>
        <taxon>Virgibacillus</taxon>
    </lineage>
</organism>
<dbReference type="PROSITE" id="PS50885">
    <property type="entry name" value="HAMP"/>
    <property type="match status" value="1"/>
</dbReference>
<keyword evidence="4 6" id="KW-0807">Transducer</keyword>
<feature type="domain" description="Methyl-accepting transducer" evidence="9">
    <location>
        <begin position="413"/>
        <end position="670"/>
    </location>
</feature>
<feature type="coiled-coil region" evidence="7">
    <location>
        <begin position="435"/>
        <end position="511"/>
    </location>
</feature>
<dbReference type="Pfam" id="PF00672">
    <property type="entry name" value="HAMP"/>
    <property type="match status" value="1"/>
</dbReference>
<dbReference type="GeneID" id="71515725"/>
<name>A0AAC9J2L5_VIRHA</name>
<dbReference type="InterPro" id="IPR004089">
    <property type="entry name" value="MCPsignal_dom"/>
</dbReference>
<evidence type="ECO:0000256" key="8">
    <source>
        <dbReference type="SAM" id="Phobius"/>
    </source>
</evidence>
<evidence type="ECO:0000313" key="12">
    <source>
        <dbReference type="Proteomes" id="UP000182945"/>
    </source>
</evidence>
<accession>A0AAC9J2L5</accession>
<evidence type="ECO:0000256" key="2">
    <source>
        <dbReference type="ARBA" id="ARBA00022475"/>
    </source>
</evidence>
<dbReference type="Pfam" id="PF22673">
    <property type="entry name" value="MCP-like_PDC_1"/>
    <property type="match status" value="1"/>
</dbReference>
<dbReference type="RefSeq" id="WP_071649474.1">
    <property type="nucleotide sequence ID" value="NZ_CP017962.1"/>
</dbReference>
<evidence type="ECO:0000259" key="10">
    <source>
        <dbReference type="PROSITE" id="PS50885"/>
    </source>
</evidence>
<dbReference type="KEGG" id="vhl:BME96_15040"/>
<dbReference type="PANTHER" id="PTHR32089:SF112">
    <property type="entry name" value="LYSOZYME-LIKE PROTEIN-RELATED"/>
    <property type="match status" value="1"/>
</dbReference>
<dbReference type="EMBL" id="CP017962">
    <property type="protein sequence ID" value="APC49428.1"/>
    <property type="molecule type" value="Genomic_DNA"/>
</dbReference>
<dbReference type="CDD" id="cd06225">
    <property type="entry name" value="HAMP"/>
    <property type="match status" value="1"/>
</dbReference>
<comment type="similarity">
    <text evidence="5">Belongs to the methyl-accepting chemotaxis (MCP) protein family.</text>
</comment>
<dbReference type="AlphaFoldDB" id="A0AAC9J2L5"/>
<evidence type="ECO:0000259" key="9">
    <source>
        <dbReference type="PROSITE" id="PS50111"/>
    </source>
</evidence>
<dbReference type="Gene3D" id="3.30.450.20">
    <property type="entry name" value="PAS domain"/>
    <property type="match status" value="2"/>
</dbReference>
<evidence type="ECO:0000313" key="11">
    <source>
        <dbReference type="EMBL" id="APC49428.1"/>
    </source>
</evidence>
<reference evidence="11 12" key="1">
    <citation type="submission" date="2016-11" db="EMBL/GenBank/DDBJ databases">
        <title>Complete genome sequencing of Virgibacillus halodenitrificans PDB-F2.</title>
        <authorList>
            <person name="Sun Z."/>
            <person name="Zhou Y."/>
            <person name="Li H."/>
        </authorList>
    </citation>
    <scope>NUCLEOTIDE SEQUENCE [LARGE SCALE GENOMIC DNA]</scope>
    <source>
        <strain evidence="11 12">PDB-F2</strain>
    </source>
</reference>
<dbReference type="Pfam" id="PF00015">
    <property type="entry name" value="MCPsignal"/>
    <property type="match status" value="1"/>
</dbReference>
<feature type="domain" description="HAMP" evidence="10">
    <location>
        <begin position="340"/>
        <end position="394"/>
    </location>
</feature>
<keyword evidence="3 8" id="KW-0472">Membrane</keyword>
<dbReference type="CDD" id="cd12913">
    <property type="entry name" value="PDC1_MCP_like"/>
    <property type="match status" value="1"/>
</dbReference>
<dbReference type="PROSITE" id="PS50111">
    <property type="entry name" value="CHEMOTAXIS_TRANSDUC_2"/>
    <property type="match status" value="1"/>
</dbReference>
<evidence type="ECO:0000256" key="5">
    <source>
        <dbReference type="ARBA" id="ARBA00029447"/>
    </source>
</evidence>
<evidence type="ECO:0000256" key="1">
    <source>
        <dbReference type="ARBA" id="ARBA00004236"/>
    </source>
</evidence>
<proteinExistence type="inferred from homology"/>
<evidence type="ECO:0000256" key="7">
    <source>
        <dbReference type="SAM" id="Coils"/>
    </source>
</evidence>
<dbReference type="PANTHER" id="PTHR32089">
    <property type="entry name" value="METHYL-ACCEPTING CHEMOTAXIS PROTEIN MCPB"/>
    <property type="match status" value="1"/>
</dbReference>
<keyword evidence="8" id="KW-1133">Transmembrane helix</keyword>
<keyword evidence="7" id="KW-0175">Coiled coil</keyword>
<dbReference type="Gene3D" id="1.10.287.950">
    <property type="entry name" value="Methyl-accepting chemotaxis protein"/>
    <property type="match status" value="1"/>
</dbReference>
<dbReference type="GO" id="GO:0007165">
    <property type="term" value="P:signal transduction"/>
    <property type="evidence" value="ECO:0007669"/>
    <property type="project" value="UniProtKB-KW"/>
</dbReference>
<keyword evidence="2" id="KW-1003">Cell membrane</keyword>
<dbReference type="Proteomes" id="UP000182945">
    <property type="component" value="Chromosome"/>
</dbReference>
<feature type="transmembrane region" description="Helical" evidence="8">
    <location>
        <begin position="316"/>
        <end position="339"/>
    </location>
</feature>
<dbReference type="SMART" id="SM00304">
    <property type="entry name" value="HAMP"/>
    <property type="match status" value="2"/>
</dbReference>
<sequence length="700" mass="76256">MKKRNSISWRLSGLIIGLFLVLFIAYATVSSSILHTKAVKDGEKFANEHTRYYASILSDNLNQTKKTLDTMKLVVEGTYNDNTITADSVLSMMENVLANNPSISGVATVLEEGVLPEKDSIDTNLVDSQNRFIPFASKVKGEVYTNPASGLDKAGDGDWYIIPKEEKRSVLTEPISYKLGEETKSASSIAIPLLSKDNQFLGVISAHFDMGFLDELVKEMKPDGGYSSIITDQGLVVANSINQKLVGSNMAEALDWAPLKEGLIAGNVTNTYVDSKQLQEKAFNAFAPVNLQGIDEVWSIQTVIGRSTIIKTFTDFALITIIAGAAMILLMAGASSMFIHRNLRPLKFLYESMGTAASGDLTMKVDPEKIRKDEIGAVALAFNDMLGETSKVIQVVKESSTNLNESSTDVSRTVNEVTAASEEVALAVDEIAQGASQQSADAENTNQQMADLSTQIDVLSDLSREMEQFSMNAKESTDEGIEQVSQLRQHNEATNDMNRKVQQQIQSLTSRIAAIDKVIETIHGITAQTNLLALNASIEAARAGEHGKGFAVVAEEVRKLAEESSNETKVIQETVQEILNESEQTVALIAENGKLMEQNNHSVSNTEEAFNKNAELARQLGQSVNQLSVKLTDMMDYKEQAMTAIQSVSAISQETAASAEEVSASAAEQQTQMQQVASSTEQMDKIANELQDVVNRFKVE</sequence>
<dbReference type="Gene3D" id="6.10.340.10">
    <property type="match status" value="1"/>
</dbReference>
<dbReference type="InterPro" id="IPR003660">
    <property type="entry name" value="HAMP_dom"/>
</dbReference>
<comment type="subcellular location">
    <subcellularLocation>
        <location evidence="1">Cell membrane</location>
    </subcellularLocation>
</comment>
<dbReference type="SUPFAM" id="SSF58104">
    <property type="entry name" value="Methyl-accepting chemotaxis protein (MCP) signaling domain"/>
    <property type="match status" value="1"/>
</dbReference>
<keyword evidence="8" id="KW-0812">Transmembrane</keyword>
<evidence type="ECO:0000256" key="3">
    <source>
        <dbReference type="ARBA" id="ARBA00023136"/>
    </source>
</evidence>
<gene>
    <name evidence="11" type="ORF">BME96_15040</name>
</gene>
<evidence type="ECO:0000256" key="6">
    <source>
        <dbReference type="PROSITE-ProRule" id="PRU00284"/>
    </source>
</evidence>